<dbReference type="EMBL" id="LR796214">
    <property type="protein sequence ID" value="CAB4127689.1"/>
    <property type="molecule type" value="Genomic_DNA"/>
</dbReference>
<gene>
    <name evidence="1" type="ORF">UFOVP93_27</name>
</gene>
<name>A0A6J5L729_9CAUD</name>
<sequence>MTNALSTQSMETVQKELIIAKQESEIMSLKFELQKIQAQKASRLEDSLFSASLFPHYQKVAEHMAKSDMVPKDYRGKPDNILIAMEMGYQLGLPVAQCLQDIAVINGRPALWGDGLLALALSHPECKGIEETPIYENSIVVGYKCTVNRKGHEPHSQSFTLQQAKQAGLLGKQGPWTQYPQRMLQMRARVAIKDKFADALRGFKVVEIDEYDENIIEGEVINTEKSISQVDNVKNILAIRQSSISENAQKNEKENNYIDVSQMNENQNVESKQSEIGDDEPISTDTAIEINDILDEKCFDEARRKRAYDYFKIETLSDLTKSQAREFLIQLGRT</sequence>
<reference evidence="1" key="1">
    <citation type="submission" date="2020-04" db="EMBL/GenBank/DDBJ databases">
        <authorList>
            <person name="Chiriac C."/>
            <person name="Salcher M."/>
            <person name="Ghai R."/>
            <person name="Kavagutti S V."/>
        </authorList>
    </citation>
    <scope>NUCLEOTIDE SEQUENCE</scope>
</reference>
<proteinExistence type="predicted"/>
<protein>
    <submittedName>
        <fullName evidence="1">Uncharacterized protein</fullName>
    </submittedName>
</protein>
<evidence type="ECO:0000313" key="1">
    <source>
        <dbReference type="EMBL" id="CAB4127689.1"/>
    </source>
</evidence>
<organism evidence="1">
    <name type="scientific">uncultured Caudovirales phage</name>
    <dbReference type="NCBI Taxonomy" id="2100421"/>
    <lineage>
        <taxon>Viruses</taxon>
        <taxon>Duplodnaviria</taxon>
        <taxon>Heunggongvirae</taxon>
        <taxon>Uroviricota</taxon>
        <taxon>Caudoviricetes</taxon>
        <taxon>Peduoviridae</taxon>
        <taxon>Maltschvirus</taxon>
        <taxon>Maltschvirus maltsch</taxon>
    </lineage>
</organism>
<accession>A0A6J5L729</accession>